<evidence type="ECO:0000256" key="4">
    <source>
        <dbReference type="ARBA" id="ARBA00022490"/>
    </source>
</evidence>
<name>A0A8H7UI85_9FUNG</name>
<evidence type="ECO:0000256" key="1">
    <source>
        <dbReference type="ARBA" id="ARBA00004123"/>
    </source>
</evidence>
<dbReference type="GO" id="GO:0005634">
    <property type="term" value="C:nucleus"/>
    <property type="evidence" value="ECO:0007669"/>
    <property type="project" value="UniProtKB-SubCell"/>
</dbReference>
<reference evidence="10" key="1">
    <citation type="submission" date="2020-12" db="EMBL/GenBank/DDBJ databases">
        <title>Metabolic potential, ecology and presence of endohyphal bacteria is reflected in genomic diversity of Mucoromycotina.</title>
        <authorList>
            <person name="Muszewska A."/>
            <person name="Okrasinska A."/>
            <person name="Steczkiewicz K."/>
            <person name="Drgas O."/>
            <person name="Orlowska M."/>
            <person name="Perlinska-Lenart U."/>
            <person name="Aleksandrzak-Piekarczyk T."/>
            <person name="Szatraj K."/>
            <person name="Zielenkiewicz U."/>
            <person name="Pilsyk S."/>
            <person name="Malc E."/>
            <person name="Mieczkowski P."/>
            <person name="Kruszewska J.S."/>
            <person name="Biernat P."/>
            <person name="Pawlowska J."/>
        </authorList>
    </citation>
    <scope>NUCLEOTIDE SEQUENCE</scope>
    <source>
        <strain evidence="10">WA0000051536</strain>
    </source>
</reference>
<evidence type="ECO:0000313" key="10">
    <source>
        <dbReference type="EMBL" id="KAG2184055.1"/>
    </source>
</evidence>
<feature type="region of interest" description="Disordered" evidence="9">
    <location>
        <begin position="82"/>
        <end position="173"/>
    </location>
</feature>
<comment type="caution">
    <text evidence="10">The sequence shown here is derived from an EMBL/GenBank/DDBJ whole genome shotgun (WGS) entry which is preliminary data.</text>
</comment>
<evidence type="ECO:0000256" key="9">
    <source>
        <dbReference type="SAM" id="MobiDB-lite"/>
    </source>
</evidence>
<organism evidence="10 11">
    <name type="scientific">Umbelopsis vinacea</name>
    <dbReference type="NCBI Taxonomy" id="44442"/>
    <lineage>
        <taxon>Eukaryota</taxon>
        <taxon>Fungi</taxon>
        <taxon>Fungi incertae sedis</taxon>
        <taxon>Mucoromycota</taxon>
        <taxon>Mucoromycotina</taxon>
        <taxon>Umbelopsidomycetes</taxon>
        <taxon>Umbelopsidales</taxon>
        <taxon>Umbelopsidaceae</taxon>
        <taxon>Umbelopsis</taxon>
    </lineage>
</organism>
<dbReference type="OrthoDB" id="2328466at2759"/>
<accession>A0A8H7UI85</accession>
<evidence type="ECO:0000256" key="7">
    <source>
        <dbReference type="ARBA" id="ARBA00023163"/>
    </source>
</evidence>
<feature type="region of interest" description="Disordered" evidence="9">
    <location>
        <begin position="221"/>
        <end position="247"/>
    </location>
</feature>
<dbReference type="EMBL" id="JAEPRA010000006">
    <property type="protein sequence ID" value="KAG2184055.1"/>
    <property type="molecule type" value="Genomic_DNA"/>
</dbReference>
<dbReference type="Pfam" id="PF08528">
    <property type="entry name" value="Whi5"/>
    <property type="match status" value="1"/>
</dbReference>
<dbReference type="Proteomes" id="UP000612746">
    <property type="component" value="Unassembled WGS sequence"/>
</dbReference>
<evidence type="ECO:0000256" key="2">
    <source>
        <dbReference type="ARBA" id="ARBA00004496"/>
    </source>
</evidence>
<gene>
    <name evidence="10" type="ORF">INT44_009066</name>
</gene>
<dbReference type="AlphaFoldDB" id="A0A8H7UI85"/>
<keyword evidence="8" id="KW-0539">Nucleus</keyword>
<dbReference type="InterPro" id="IPR013734">
    <property type="entry name" value="TF_Nrm1/Whi5"/>
</dbReference>
<keyword evidence="4" id="KW-0963">Cytoplasm</keyword>
<feature type="compositionally biased region" description="Polar residues" evidence="9">
    <location>
        <begin position="131"/>
        <end position="143"/>
    </location>
</feature>
<evidence type="ECO:0000256" key="5">
    <source>
        <dbReference type="ARBA" id="ARBA00022491"/>
    </source>
</evidence>
<evidence type="ECO:0000313" key="11">
    <source>
        <dbReference type="Proteomes" id="UP000612746"/>
    </source>
</evidence>
<protein>
    <submittedName>
        <fullName evidence="10">Uncharacterized protein</fullName>
    </submittedName>
</protein>
<keyword evidence="11" id="KW-1185">Reference proteome</keyword>
<feature type="compositionally biased region" description="Polar residues" evidence="9">
    <location>
        <begin position="237"/>
        <end position="246"/>
    </location>
</feature>
<evidence type="ECO:0000256" key="3">
    <source>
        <dbReference type="ARBA" id="ARBA00006922"/>
    </source>
</evidence>
<comment type="similarity">
    <text evidence="3">Belongs to the WHI5/NRM1 family.</text>
</comment>
<keyword evidence="5" id="KW-0678">Repressor</keyword>
<evidence type="ECO:0000256" key="8">
    <source>
        <dbReference type="ARBA" id="ARBA00023242"/>
    </source>
</evidence>
<evidence type="ECO:0000256" key="6">
    <source>
        <dbReference type="ARBA" id="ARBA00023015"/>
    </source>
</evidence>
<proteinExistence type="inferred from homology"/>
<sequence>MDAQTKSAHQATSEISQEVTEYAKLLKTRLQYARYKVEHDLVKNTFSEIEAALSFPHLAPHQHQTDDLSPSHEAANTLTAIRKRVDLPPTPHSPPRNVSLPLKRRSSSDDYESEEAAQTILMLSSGGGTPKLSSARSPINGTLSPRLGPSSPTLPYSLTKKPTHERQPSKLTNIEPQDIKEWPFRERSFERGSLSPRFISIPSRHAETDLGDNPFLVAKSSSPKIADADRLSDKINRQPTPKQQGMLTDMFRVTKPSNGLRNKRV</sequence>
<dbReference type="GO" id="GO:0005737">
    <property type="term" value="C:cytoplasm"/>
    <property type="evidence" value="ECO:0007669"/>
    <property type="project" value="UniProtKB-SubCell"/>
</dbReference>
<keyword evidence="6" id="KW-0805">Transcription regulation</keyword>
<feature type="compositionally biased region" description="Basic and acidic residues" evidence="9">
    <location>
        <begin position="226"/>
        <end position="236"/>
    </location>
</feature>
<keyword evidence="7" id="KW-0804">Transcription</keyword>
<comment type="subcellular location">
    <subcellularLocation>
        <location evidence="2">Cytoplasm</location>
    </subcellularLocation>
    <subcellularLocation>
        <location evidence="1">Nucleus</location>
    </subcellularLocation>
</comment>